<name>A0A381JBT6_9CLOT</name>
<keyword evidence="1" id="KW-0472">Membrane</keyword>
<gene>
    <name evidence="2" type="ORF">NCTC9836_02185</name>
</gene>
<dbReference type="RefSeq" id="WP_115641725.1">
    <property type="nucleotide sequence ID" value="NZ_UFWZ01000001.1"/>
</dbReference>
<evidence type="ECO:0000313" key="3">
    <source>
        <dbReference type="Proteomes" id="UP000254664"/>
    </source>
</evidence>
<dbReference type="Proteomes" id="UP000254664">
    <property type="component" value="Unassembled WGS sequence"/>
</dbReference>
<feature type="transmembrane region" description="Helical" evidence="1">
    <location>
        <begin position="12"/>
        <end position="29"/>
    </location>
</feature>
<keyword evidence="1" id="KW-1133">Transmembrane helix</keyword>
<evidence type="ECO:0000256" key="1">
    <source>
        <dbReference type="SAM" id="Phobius"/>
    </source>
</evidence>
<sequence length="310" mass="35784">MRLKVFTFKKAYSIYIIIIIILSLLIIPWPKFNKSSTTFVSLNDSESIKGDFNGDGENDILYSKVSKNKYYLQINTKNETYFLKPFKKINTLGESYQHWPLRATMMSISKNKPPSIFTQCSENDIPIQHVFYWDEHKFKDIYCSNNNVIGFLDNGNKRSPKFLSGNIKDGEFTMCYNILLKKELNQFSYDTSNLPGGDSILGLIHYIENLPEGDSSNLDIFYSGLMSKNISSLNQLSVDGTNFKFLDGFFTDTSWDNKNSPLEIKWNLNFSSTLESNQNSKVQYCLSVLLRPCDTYNNKFKIYSVSILYN</sequence>
<organism evidence="2 3">
    <name type="scientific">Clostridium putrefaciens</name>
    <dbReference type="NCBI Taxonomy" id="99675"/>
    <lineage>
        <taxon>Bacteria</taxon>
        <taxon>Bacillati</taxon>
        <taxon>Bacillota</taxon>
        <taxon>Clostridia</taxon>
        <taxon>Eubacteriales</taxon>
        <taxon>Clostridiaceae</taxon>
        <taxon>Clostridium</taxon>
    </lineage>
</organism>
<reference evidence="2 3" key="1">
    <citation type="submission" date="2018-06" db="EMBL/GenBank/DDBJ databases">
        <authorList>
            <consortium name="Pathogen Informatics"/>
            <person name="Doyle S."/>
        </authorList>
    </citation>
    <scope>NUCLEOTIDE SEQUENCE [LARGE SCALE GENOMIC DNA]</scope>
    <source>
        <strain evidence="2 3">NCTC9836</strain>
    </source>
</reference>
<proteinExistence type="predicted"/>
<dbReference type="AlphaFoldDB" id="A0A381JBT6"/>
<evidence type="ECO:0008006" key="4">
    <source>
        <dbReference type="Google" id="ProtNLM"/>
    </source>
</evidence>
<evidence type="ECO:0000313" key="2">
    <source>
        <dbReference type="EMBL" id="SUY47842.1"/>
    </source>
</evidence>
<protein>
    <recommendedName>
        <fullName evidence="4">VCBS repeat-containing protein</fullName>
    </recommendedName>
</protein>
<accession>A0A381JBT6</accession>
<dbReference type="OrthoDB" id="1935191at2"/>
<dbReference type="EMBL" id="UFWZ01000001">
    <property type="protein sequence ID" value="SUY47842.1"/>
    <property type="molecule type" value="Genomic_DNA"/>
</dbReference>
<keyword evidence="3" id="KW-1185">Reference proteome</keyword>
<keyword evidence="1" id="KW-0812">Transmembrane</keyword>